<accession>A0A9W6BYS1</accession>
<proteinExistence type="predicted"/>
<feature type="region of interest" description="Disordered" evidence="1">
    <location>
        <begin position="1"/>
        <end position="41"/>
    </location>
</feature>
<organism evidence="2 3">
    <name type="scientific">Pleodorina starrii</name>
    <dbReference type="NCBI Taxonomy" id="330485"/>
    <lineage>
        <taxon>Eukaryota</taxon>
        <taxon>Viridiplantae</taxon>
        <taxon>Chlorophyta</taxon>
        <taxon>core chlorophytes</taxon>
        <taxon>Chlorophyceae</taxon>
        <taxon>CS clade</taxon>
        <taxon>Chlamydomonadales</taxon>
        <taxon>Volvocaceae</taxon>
        <taxon>Pleodorina</taxon>
    </lineage>
</organism>
<feature type="region of interest" description="Disordered" evidence="1">
    <location>
        <begin position="256"/>
        <end position="421"/>
    </location>
</feature>
<evidence type="ECO:0000256" key="1">
    <source>
        <dbReference type="SAM" id="MobiDB-lite"/>
    </source>
</evidence>
<feature type="compositionally biased region" description="Acidic residues" evidence="1">
    <location>
        <begin position="397"/>
        <end position="406"/>
    </location>
</feature>
<gene>
    <name evidence="2" type="primary">PLEST010496</name>
    <name evidence="2" type="ORF">PLESTB_001652100</name>
</gene>
<feature type="compositionally biased region" description="Low complexity" evidence="1">
    <location>
        <begin position="338"/>
        <end position="362"/>
    </location>
</feature>
<evidence type="ECO:0000313" key="3">
    <source>
        <dbReference type="Proteomes" id="UP001165080"/>
    </source>
</evidence>
<reference evidence="2 3" key="1">
    <citation type="journal article" date="2023" name="Commun. Biol.">
        <title>Reorganization of the ancestral sex-determining regions during the evolution of trioecy in Pleodorina starrii.</title>
        <authorList>
            <person name="Takahashi K."/>
            <person name="Suzuki S."/>
            <person name="Kawai-Toyooka H."/>
            <person name="Yamamoto K."/>
            <person name="Hamaji T."/>
            <person name="Ootsuki R."/>
            <person name="Yamaguchi H."/>
            <person name="Kawachi M."/>
            <person name="Higashiyama T."/>
            <person name="Nozaki H."/>
        </authorList>
    </citation>
    <scope>NUCLEOTIDE SEQUENCE [LARGE SCALE GENOMIC DNA]</scope>
    <source>
        <strain evidence="2 3">NIES-4479</strain>
    </source>
</reference>
<feature type="compositionally biased region" description="Basic and acidic residues" evidence="1">
    <location>
        <begin position="256"/>
        <end position="268"/>
    </location>
</feature>
<dbReference type="EMBL" id="BRXU01000036">
    <property type="protein sequence ID" value="GLC60649.1"/>
    <property type="molecule type" value="Genomic_DNA"/>
</dbReference>
<keyword evidence="3" id="KW-1185">Reference proteome</keyword>
<comment type="caution">
    <text evidence="2">The sequence shown here is derived from an EMBL/GenBank/DDBJ whole genome shotgun (WGS) entry which is preliminary data.</text>
</comment>
<feature type="compositionally biased region" description="Low complexity" evidence="1">
    <location>
        <begin position="379"/>
        <end position="392"/>
    </location>
</feature>
<feature type="compositionally biased region" description="Gly residues" evidence="1">
    <location>
        <begin position="363"/>
        <end position="378"/>
    </location>
</feature>
<name>A0A9W6BYS1_9CHLO</name>
<dbReference type="Proteomes" id="UP001165080">
    <property type="component" value="Unassembled WGS sequence"/>
</dbReference>
<feature type="compositionally biased region" description="Low complexity" evidence="1">
    <location>
        <begin position="25"/>
        <end position="41"/>
    </location>
</feature>
<evidence type="ECO:0000313" key="2">
    <source>
        <dbReference type="EMBL" id="GLC60649.1"/>
    </source>
</evidence>
<feature type="compositionally biased region" description="Gly residues" evidence="1">
    <location>
        <begin position="294"/>
        <end position="312"/>
    </location>
</feature>
<feature type="compositionally biased region" description="Polar residues" evidence="1">
    <location>
        <begin position="319"/>
        <end position="329"/>
    </location>
</feature>
<protein>
    <submittedName>
        <fullName evidence="2">Uncharacterized protein</fullName>
    </submittedName>
</protein>
<sequence>MTKFTELALGDDGGAGPGTSSQQDAFAHSSPSTSASTSTASDTAASVDAAARSAALATQLGISDAPPPWWSQQLNRVSSLVFNGGIVALVRAWVNPPKLEVPSEGGSVPEWYAAEWAERTRWRRLGNQVARDTAALAGVMLLMDGVEAGMRSVRGGQDDPWNRVMGGVSAGGILGLMWYPGGANPRGRAYMTAAGSFVGYFSYVAERAVDASLLNTQRALEKELLEKPEDALRAQLNRPYLQSLLRAKQRQMREAAQREVAERVRREQSGLAADSTRQQQQHQLPAGAGAVDDGSGGGIGGGDGPYGGGAGEEMGSAAQSSVSEQSGSTASLSGGGHMASSSGSSSSLRSGGSGRIITAAAAAGGGGGGRGGSVGYSGSGSSSSDMGASDKGVLVITEEEDGDGAGDGDGAAGGADGRRRW</sequence>
<dbReference type="OrthoDB" id="546520at2759"/>
<dbReference type="AlphaFoldDB" id="A0A9W6BYS1"/>